<protein>
    <recommendedName>
        <fullName evidence="4">Alpha-mannosyltransferase alg11p</fullName>
    </recommendedName>
</protein>
<dbReference type="OrthoDB" id="2126185at2759"/>
<evidence type="ECO:0000313" key="2">
    <source>
        <dbReference type="EMBL" id="POR37077.1"/>
    </source>
</evidence>
<keyword evidence="1" id="KW-0472">Membrane</keyword>
<feature type="transmembrane region" description="Helical" evidence="1">
    <location>
        <begin position="164"/>
        <end position="187"/>
    </location>
</feature>
<name>A0A2S4L3T8_9HYPO</name>
<dbReference type="Proteomes" id="UP000237481">
    <property type="component" value="Unassembled WGS sequence"/>
</dbReference>
<organism evidence="2 3">
    <name type="scientific">Tolypocladium paradoxum</name>
    <dbReference type="NCBI Taxonomy" id="94208"/>
    <lineage>
        <taxon>Eukaryota</taxon>
        <taxon>Fungi</taxon>
        <taxon>Dikarya</taxon>
        <taxon>Ascomycota</taxon>
        <taxon>Pezizomycotina</taxon>
        <taxon>Sordariomycetes</taxon>
        <taxon>Hypocreomycetidae</taxon>
        <taxon>Hypocreales</taxon>
        <taxon>Ophiocordycipitaceae</taxon>
        <taxon>Tolypocladium</taxon>
    </lineage>
</organism>
<proteinExistence type="predicted"/>
<gene>
    <name evidence="2" type="ORF">TPAR_02725</name>
</gene>
<evidence type="ECO:0008006" key="4">
    <source>
        <dbReference type="Google" id="ProtNLM"/>
    </source>
</evidence>
<feature type="transmembrane region" description="Helical" evidence="1">
    <location>
        <begin position="276"/>
        <end position="299"/>
    </location>
</feature>
<keyword evidence="3" id="KW-1185">Reference proteome</keyword>
<evidence type="ECO:0000256" key="1">
    <source>
        <dbReference type="SAM" id="Phobius"/>
    </source>
</evidence>
<sequence length="328" mass="35319">MEHHTQAVSNARPVAVFAGYMVAAAVLTAASITTVCAGASTRRHRGHGRSASHAHRPRAAIVAFAALAVLSLATTWRHMFGFFRWSYLEWAASRGQLAAEQTPLSELRLGEWLRDTTLFKQAWAATLETPARAWWSLQVFGCCANWSVTLAVQAKRRAIPRVCVFMLLGQVVAISFAMNLSFLAFLLHDAVLPTSLERDPVAGPAASSPSLNHFILALNISLALVIPGSFGHPHFMWLLLAPHLLAFAPLLLNALSSRGKQPAEPSWYIKSASQAVIVAVATTAVARQGGSLAVIAGAFYEHPAVSSVGWDVICCWLSSVAWYALGEA</sequence>
<feature type="transmembrane region" description="Helical" evidence="1">
    <location>
        <begin position="59"/>
        <end position="80"/>
    </location>
</feature>
<dbReference type="EMBL" id="PKSG01000277">
    <property type="protein sequence ID" value="POR37077.1"/>
    <property type="molecule type" value="Genomic_DNA"/>
</dbReference>
<comment type="caution">
    <text evidence="2">The sequence shown here is derived from an EMBL/GenBank/DDBJ whole genome shotgun (WGS) entry which is preliminary data.</text>
</comment>
<dbReference type="AlphaFoldDB" id="A0A2S4L3T8"/>
<feature type="transmembrane region" description="Helical" evidence="1">
    <location>
        <begin position="17"/>
        <end position="39"/>
    </location>
</feature>
<feature type="transmembrane region" description="Helical" evidence="1">
    <location>
        <begin position="133"/>
        <end position="152"/>
    </location>
</feature>
<reference evidence="2 3" key="1">
    <citation type="submission" date="2018-01" db="EMBL/GenBank/DDBJ databases">
        <title>Harnessing the power of phylogenomics to disentangle the directionality and signatures of interkingdom host jumping in the parasitic fungal genus Tolypocladium.</title>
        <authorList>
            <person name="Quandt C.A."/>
            <person name="Patterson W."/>
            <person name="Spatafora J.W."/>
        </authorList>
    </citation>
    <scope>NUCLEOTIDE SEQUENCE [LARGE SCALE GENOMIC DNA]</scope>
    <source>
        <strain evidence="2 3">NRBC 100945</strain>
    </source>
</reference>
<accession>A0A2S4L3T8</accession>
<feature type="transmembrane region" description="Helical" evidence="1">
    <location>
        <begin position="235"/>
        <end position="255"/>
    </location>
</feature>
<feature type="transmembrane region" description="Helical" evidence="1">
    <location>
        <begin position="305"/>
        <end position="325"/>
    </location>
</feature>
<keyword evidence="1" id="KW-1133">Transmembrane helix</keyword>
<keyword evidence="1" id="KW-0812">Transmembrane</keyword>
<evidence type="ECO:0000313" key="3">
    <source>
        <dbReference type="Proteomes" id="UP000237481"/>
    </source>
</evidence>